<evidence type="ECO:0000313" key="2">
    <source>
        <dbReference type="Proteomes" id="UP001187192"/>
    </source>
</evidence>
<protein>
    <recommendedName>
        <fullName evidence="3">Reverse transcriptase zinc-binding domain-containing protein</fullName>
    </recommendedName>
</protein>
<evidence type="ECO:0008006" key="3">
    <source>
        <dbReference type="Google" id="ProtNLM"/>
    </source>
</evidence>
<dbReference type="AlphaFoldDB" id="A0AA88B1S8"/>
<reference evidence="1" key="1">
    <citation type="submission" date="2023-07" db="EMBL/GenBank/DDBJ databases">
        <title>draft genome sequence of fig (Ficus carica).</title>
        <authorList>
            <person name="Takahashi T."/>
            <person name="Nishimura K."/>
        </authorList>
    </citation>
    <scope>NUCLEOTIDE SEQUENCE</scope>
</reference>
<organism evidence="1 2">
    <name type="scientific">Ficus carica</name>
    <name type="common">Common fig</name>
    <dbReference type="NCBI Taxonomy" id="3494"/>
    <lineage>
        <taxon>Eukaryota</taxon>
        <taxon>Viridiplantae</taxon>
        <taxon>Streptophyta</taxon>
        <taxon>Embryophyta</taxon>
        <taxon>Tracheophyta</taxon>
        <taxon>Spermatophyta</taxon>
        <taxon>Magnoliopsida</taxon>
        <taxon>eudicotyledons</taxon>
        <taxon>Gunneridae</taxon>
        <taxon>Pentapetalae</taxon>
        <taxon>rosids</taxon>
        <taxon>fabids</taxon>
        <taxon>Rosales</taxon>
        <taxon>Moraceae</taxon>
        <taxon>Ficeae</taxon>
        <taxon>Ficus</taxon>
    </lineage>
</organism>
<sequence>MTGYGRWGRCGVILSIPLGRSNCPDNFIWHSDSRGLYTVRSGYWVAMEAKGLEGSSNAVVSKTWWGKLWSLKLPSKCCEGVESIWHSLWECPSAKEVWDSSVLWSKLRCSLAVSFAGLCLEFFEKGS</sequence>
<evidence type="ECO:0000313" key="1">
    <source>
        <dbReference type="EMBL" id="GMN56961.1"/>
    </source>
</evidence>
<proteinExistence type="predicted"/>
<comment type="caution">
    <text evidence="1">The sequence shown here is derived from an EMBL/GenBank/DDBJ whole genome shotgun (WGS) entry which is preliminary data.</text>
</comment>
<accession>A0AA88B1S8</accession>
<dbReference type="Proteomes" id="UP001187192">
    <property type="component" value="Unassembled WGS sequence"/>
</dbReference>
<name>A0AA88B1S8_FICCA</name>
<keyword evidence="2" id="KW-1185">Reference proteome</keyword>
<gene>
    <name evidence="1" type="ORF">TIFTF001_026071</name>
</gene>
<dbReference type="EMBL" id="BTGU01000067">
    <property type="protein sequence ID" value="GMN56961.1"/>
    <property type="molecule type" value="Genomic_DNA"/>
</dbReference>